<dbReference type="STRING" id="1122997.GCA_000425285_01220"/>
<evidence type="ECO:0000313" key="4">
    <source>
        <dbReference type="Proteomes" id="UP000277858"/>
    </source>
</evidence>
<proteinExistence type="predicted"/>
<organism evidence="3 4">
    <name type="scientific">Acidipropionibacterium jensenii</name>
    <dbReference type="NCBI Taxonomy" id="1749"/>
    <lineage>
        <taxon>Bacteria</taxon>
        <taxon>Bacillati</taxon>
        <taxon>Actinomycetota</taxon>
        <taxon>Actinomycetes</taxon>
        <taxon>Propionibacteriales</taxon>
        <taxon>Propionibacteriaceae</taxon>
        <taxon>Acidipropionibacterium</taxon>
    </lineage>
</organism>
<protein>
    <submittedName>
        <fullName evidence="3">Uncharacterized protein</fullName>
    </submittedName>
</protein>
<feature type="compositionally biased region" description="Acidic residues" evidence="1">
    <location>
        <begin position="69"/>
        <end position="87"/>
    </location>
</feature>
<dbReference type="AlphaFoldDB" id="A0A3S4VKX4"/>
<keyword evidence="2" id="KW-0472">Membrane</keyword>
<gene>
    <name evidence="3" type="ORF">NCTC13652_02411</name>
</gene>
<feature type="region of interest" description="Disordered" evidence="1">
    <location>
        <begin position="1"/>
        <end position="144"/>
    </location>
</feature>
<dbReference type="EMBL" id="LR134473">
    <property type="protein sequence ID" value="VEI04187.1"/>
    <property type="molecule type" value="Genomic_DNA"/>
</dbReference>
<dbReference type="RefSeq" id="WP_028702876.1">
    <property type="nucleotide sequence ID" value="NZ_CP040635.1"/>
</dbReference>
<keyword evidence="2" id="KW-0812">Transmembrane</keyword>
<accession>A0A3S4VKX4</accession>
<keyword evidence="2" id="KW-1133">Transmembrane helix</keyword>
<evidence type="ECO:0000256" key="2">
    <source>
        <dbReference type="SAM" id="Phobius"/>
    </source>
</evidence>
<evidence type="ECO:0000313" key="3">
    <source>
        <dbReference type="EMBL" id="VEI04187.1"/>
    </source>
</evidence>
<dbReference type="Proteomes" id="UP000277858">
    <property type="component" value="Chromosome"/>
</dbReference>
<keyword evidence="4" id="KW-1185">Reference proteome</keyword>
<sequence length="570" mass="59219">MSEEPTRRPRRGIPDDSIQPGAETADGSALRTAAAEHHPDDTPAPAGQGWSRSSGESADGPAPRRGLIPDDDPATDTPEQDTEPESSEDGKSSTADPDAAFRPPAGKIPRARSHRTGNRRTATPAADRPHRAAEEPGSASPDELVVDRSPLRRPWVWAVIAVLVVAIVVVAVSRLNHQSPITGASVTPTPSSVTPLPQDSLMSAAEVSRLDTKASWKVDDTLSTIPADSTQTISCIVRDADQPTPQSSWQRSFTASTKTATAALHRVDGYADEATAKSVYTQQAASLAACDSVPSLIVSASSVKGLGDEATSLTVAFQGTTIQYRTIVLTRIGREIQAIDASDNHTPIDATAAASAITAAASRGCRLAGGTCPGKVTVSASVPPTSDLPGWLITSDLPRLTPDQGEWQAAAPAGVSSKGTQCEGVTLASASGPRERQQRTYLLYKDSSAPQGFGVDSLRFGFGDAAGAAAFAKKIGDSIASCSKSLTTAKVSDAKSFTGVGEKGAKISGRSFLVTQDAGSGNKAVFQVSVSTVGSSVTYLLANVTTSYRFTDDAWSQLAVRAAERATQAR</sequence>
<feature type="compositionally biased region" description="Basic residues" evidence="1">
    <location>
        <begin position="109"/>
        <end position="118"/>
    </location>
</feature>
<feature type="transmembrane region" description="Helical" evidence="2">
    <location>
        <begin position="155"/>
        <end position="175"/>
    </location>
</feature>
<reference evidence="3 4" key="1">
    <citation type="submission" date="2018-12" db="EMBL/GenBank/DDBJ databases">
        <authorList>
            <consortium name="Pathogen Informatics"/>
        </authorList>
    </citation>
    <scope>NUCLEOTIDE SEQUENCE [LARGE SCALE GENOMIC DNA]</scope>
    <source>
        <strain evidence="3 4">NCTC13652</strain>
    </source>
</reference>
<dbReference type="GeneID" id="82885102"/>
<dbReference type="OrthoDB" id="3722962at2"/>
<name>A0A3S4VKX4_9ACTN</name>
<evidence type="ECO:0000256" key="1">
    <source>
        <dbReference type="SAM" id="MobiDB-lite"/>
    </source>
</evidence>